<dbReference type="PROSITE" id="PS51257">
    <property type="entry name" value="PROKAR_LIPOPROTEIN"/>
    <property type="match status" value="1"/>
</dbReference>
<protein>
    <submittedName>
        <fullName evidence="1">CotH kinase family protein</fullName>
    </submittedName>
</protein>
<name>A0A7G7G9Z0_9BACT</name>
<sequence length="517" mass="59582">MEKQFRAFIWVLLILIGCQKEEESPSDQNPQSKASKDIISFKFEEKNNPSQLLEDVVCQVYEDKIIATIPYTSSQKNLIATFTISGKTVKVADVVQESGVTANDFSTALKYVVEAQDGSQKEYTVEVHSFTGLPVIYINTENKAGIVSKDDYINAHMRLEGDLANNAGVFQSAIEIRGRGNSTWQMPKKPYKIKLAQKASLLGMPADKEWSLLANFTDKTLMRNAVAFEFSKRFGLSYTPRSRFVEVFINGEYRGNYLLTEHLKVAQDRVNIQELKPEDNGEDVITGGYFLEVDIRLDEDYWFHTKNKIPVTIKSPGNISPQQLSYIKNYVQEAENAIYSIVSGEGSKDYEQYINVESFINWYLVNELLKNNDAVFHSSVYMYKDRGGKLTLGPVWDFDIALGNVNYNGNDNPEGWWVGNSPWMHQLLQDPAFRNKVRERWNALKQTEINSIFTYINSTAVQLKYSQKENFEKWNILDNYTWPNSVVMGSYENEVQYLKDWLQNRINWMDTEMNTWQ</sequence>
<dbReference type="Proteomes" id="UP000515237">
    <property type="component" value="Chromosome"/>
</dbReference>
<dbReference type="AlphaFoldDB" id="A0A7G7G9Z0"/>
<dbReference type="PANTHER" id="PTHR40050:SF1">
    <property type="entry name" value="INNER SPORE COAT PROTEIN H"/>
    <property type="match status" value="1"/>
</dbReference>
<dbReference type="RefSeq" id="WP_185270456.1">
    <property type="nucleotide sequence ID" value="NZ_CP055156.1"/>
</dbReference>
<dbReference type="InterPro" id="IPR014867">
    <property type="entry name" value="Spore_coat_CotH_CotH2/3/7"/>
</dbReference>
<evidence type="ECO:0000313" key="2">
    <source>
        <dbReference type="Proteomes" id="UP000515237"/>
    </source>
</evidence>
<dbReference type="KEGG" id="aswu:HUW51_15045"/>
<dbReference type="Pfam" id="PF08757">
    <property type="entry name" value="CotH"/>
    <property type="match status" value="1"/>
</dbReference>
<keyword evidence="1" id="KW-0808">Transferase</keyword>
<evidence type="ECO:0000313" key="1">
    <source>
        <dbReference type="EMBL" id="QNF33974.1"/>
    </source>
</evidence>
<dbReference type="Gene3D" id="2.60.40.2340">
    <property type="match status" value="1"/>
</dbReference>
<keyword evidence="2" id="KW-1185">Reference proteome</keyword>
<dbReference type="GO" id="GO:0016301">
    <property type="term" value="F:kinase activity"/>
    <property type="evidence" value="ECO:0007669"/>
    <property type="project" value="UniProtKB-KW"/>
</dbReference>
<dbReference type="PANTHER" id="PTHR40050">
    <property type="entry name" value="INNER SPORE COAT PROTEIN H"/>
    <property type="match status" value="1"/>
</dbReference>
<keyword evidence="1" id="KW-0418">Kinase</keyword>
<dbReference type="EMBL" id="CP055156">
    <property type="protein sequence ID" value="QNF33974.1"/>
    <property type="molecule type" value="Genomic_DNA"/>
</dbReference>
<reference evidence="1 2" key="1">
    <citation type="journal article" date="2018" name="Int. J. Syst. Evol. Microbiol.">
        <title>Adhaeribacter swui sp. nov., isolated from wet mud.</title>
        <authorList>
            <person name="Kim D.U."/>
            <person name="Kim K.W."/>
            <person name="Kang M.S."/>
            <person name="Kim J.Y."/>
            <person name="Jang J.H."/>
            <person name="Kim M.K."/>
        </authorList>
    </citation>
    <scope>NUCLEOTIDE SEQUENCE [LARGE SCALE GENOMIC DNA]</scope>
    <source>
        <strain evidence="1 2">KCTC 52873</strain>
    </source>
</reference>
<organism evidence="1 2">
    <name type="scientific">Adhaeribacter swui</name>
    <dbReference type="NCBI Taxonomy" id="2086471"/>
    <lineage>
        <taxon>Bacteria</taxon>
        <taxon>Pseudomonadati</taxon>
        <taxon>Bacteroidota</taxon>
        <taxon>Cytophagia</taxon>
        <taxon>Cytophagales</taxon>
        <taxon>Hymenobacteraceae</taxon>
        <taxon>Adhaeribacter</taxon>
    </lineage>
</organism>
<accession>A0A7G7G9Z0</accession>
<gene>
    <name evidence="1" type="ORF">HUW51_15045</name>
</gene>
<proteinExistence type="predicted"/>